<reference evidence="5" key="1">
    <citation type="journal article" date="2019" name="Int. J. Syst. Evol. Microbiol.">
        <title>The Global Catalogue of Microorganisms (GCM) 10K type strain sequencing project: providing services to taxonomists for standard genome sequencing and annotation.</title>
        <authorList>
            <consortium name="The Broad Institute Genomics Platform"/>
            <consortium name="The Broad Institute Genome Sequencing Center for Infectious Disease"/>
            <person name="Wu L."/>
            <person name="Ma J."/>
        </authorList>
    </citation>
    <scope>NUCLEOTIDE SEQUENCE [LARGE SCALE GENOMIC DNA]</scope>
    <source>
        <strain evidence="5">CGMCC 1.12237</strain>
    </source>
</reference>
<evidence type="ECO:0000259" key="3">
    <source>
        <dbReference type="Pfam" id="PF08338"/>
    </source>
</evidence>
<dbReference type="Gene3D" id="3.40.50.720">
    <property type="entry name" value="NAD(P)-binding Rossmann-like Domain"/>
    <property type="match status" value="1"/>
</dbReference>
<sequence>MHVVIAGGSGFIGKALQERLLNDGYQVTILTRNPEKVTETEQLKAVQWLVANSEPEKQLHQVDAIVNLAGESINGVRWTKSKKQRILDSRMTATREIIRIISALEVKPQVLVNGSAVGFYGMSDTEIFTEQSTSDATDFLATVVKMWEAEAMHAEQYGVRTVFARFGVVLGKEEGALPLMVLPYKMGVGGTIGSGKQWLSWIHVVDAAGLLHFAIENPEIIGAINVTAPEPAKMREFGKTIGRVLRRPHWLPVPSFAMKALLGEMSDMLLRGQCAIPEQAMLNKYEYQYPQLEKALENILKD</sequence>
<dbReference type="PANTHER" id="PTHR11092:SF0">
    <property type="entry name" value="EPIMERASE FAMILY PROTEIN SDR39U1"/>
    <property type="match status" value="1"/>
</dbReference>
<evidence type="ECO:0000259" key="2">
    <source>
        <dbReference type="Pfam" id="PF01370"/>
    </source>
</evidence>
<name>A0ABW0LIA7_9BACI</name>
<dbReference type="InterPro" id="IPR013549">
    <property type="entry name" value="DUF1731"/>
</dbReference>
<feature type="domain" description="DUF1731" evidence="3">
    <location>
        <begin position="253"/>
        <end position="299"/>
    </location>
</feature>
<accession>A0ABW0LIA7</accession>
<dbReference type="SUPFAM" id="SSF51735">
    <property type="entry name" value="NAD(P)-binding Rossmann-fold domains"/>
    <property type="match status" value="1"/>
</dbReference>
<dbReference type="PANTHER" id="PTHR11092">
    <property type="entry name" value="SUGAR NUCLEOTIDE EPIMERASE RELATED"/>
    <property type="match status" value="1"/>
</dbReference>
<dbReference type="InterPro" id="IPR036291">
    <property type="entry name" value="NAD(P)-bd_dom_sf"/>
</dbReference>
<dbReference type="NCBIfam" id="TIGR01777">
    <property type="entry name" value="yfcH"/>
    <property type="match status" value="1"/>
</dbReference>
<dbReference type="InterPro" id="IPR010099">
    <property type="entry name" value="SDR39U1"/>
</dbReference>
<evidence type="ECO:0000313" key="4">
    <source>
        <dbReference type="EMBL" id="MFC5465489.1"/>
    </source>
</evidence>
<dbReference type="EMBL" id="JBHSMC010000014">
    <property type="protein sequence ID" value="MFC5465489.1"/>
    <property type="molecule type" value="Genomic_DNA"/>
</dbReference>
<protein>
    <submittedName>
        <fullName evidence="4">TIGR01777 family oxidoreductase</fullName>
    </submittedName>
</protein>
<dbReference type="Proteomes" id="UP001596147">
    <property type="component" value="Unassembled WGS sequence"/>
</dbReference>
<organism evidence="4 5">
    <name type="scientific">Lederbergia graminis</name>
    <dbReference type="NCBI Taxonomy" id="735518"/>
    <lineage>
        <taxon>Bacteria</taxon>
        <taxon>Bacillati</taxon>
        <taxon>Bacillota</taxon>
        <taxon>Bacilli</taxon>
        <taxon>Bacillales</taxon>
        <taxon>Bacillaceae</taxon>
        <taxon>Lederbergia</taxon>
    </lineage>
</organism>
<dbReference type="Pfam" id="PF08338">
    <property type="entry name" value="DUF1731"/>
    <property type="match status" value="1"/>
</dbReference>
<evidence type="ECO:0000313" key="5">
    <source>
        <dbReference type="Proteomes" id="UP001596147"/>
    </source>
</evidence>
<comment type="caution">
    <text evidence="4">The sequence shown here is derived from an EMBL/GenBank/DDBJ whole genome shotgun (WGS) entry which is preliminary data.</text>
</comment>
<dbReference type="Pfam" id="PF01370">
    <property type="entry name" value="Epimerase"/>
    <property type="match status" value="1"/>
</dbReference>
<gene>
    <name evidence="4" type="ORF">ACFPM4_12080</name>
</gene>
<dbReference type="RefSeq" id="WP_382351915.1">
    <property type="nucleotide sequence ID" value="NZ_JBHSMC010000014.1"/>
</dbReference>
<keyword evidence="5" id="KW-1185">Reference proteome</keyword>
<dbReference type="InterPro" id="IPR001509">
    <property type="entry name" value="Epimerase_deHydtase"/>
</dbReference>
<dbReference type="CDD" id="cd05242">
    <property type="entry name" value="SDR_a8"/>
    <property type="match status" value="1"/>
</dbReference>
<feature type="domain" description="NAD-dependent epimerase/dehydratase" evidence="2">
    <location>
        <begin position="3"/>
        <end position="219"/>
    </location>
</feature>
<proteinExistence type="inferred from homology"/>
<comment type="similarity">
    <text evidence="1">Belongs to the NAD(P)-dependent epimerase/dehydratase family. SDR39U1 subfamily.</text>
</comment>
<evidence type="ECO:0000256" key="1">
    <source>
        <dbReference type="ARBA" id="ARBA00009353"/>
    </source>
</evidence>